<feature type="region of interest" description="Disordered" evidence="2">
    <location>
        <begin position="1"/>
        <end position="23"/>
    </location>
</feature>
<keyword evidence="5" id="KW-0540">Nuclease</keyword>
<dbReference type="GO" id="GO:0004519">
    <property type="term" value="F:endonuclease activity"/>
    <property type="evidence" value="ECO:0007669"/>
    <property type="project" value="UniProtKB-KW"/>
</dbReference>
<protein>
    <submittedName>
        <fullName evidence="5">HNH endonuclease</fullName>
    </submittedName>
</protein>
<comment type="similarity">
    <text evidence="1">Belongs to the Rv1128c/1148c/1588c/1702c/1945/3466 family.</text>
</comment>
<sequence length="626" mass="66235">MMDEADVMLDRPHWADREPPDIDPEDDVLLAAYQPTPGTPVIDPDSAPGARLALDIEYAAALAAQLTDTQLLEVVAGIARHRNWLAALEHRMIAAYADRHPRDSQAVRPGAASATPTEQWVPDELGLVLAVSRERARGIITDAQRLTHVLPGTLDALQSGVLDQSKVDTVLRATDVLDSDQAQQVEAIVLAKVAGATRRQVYDRLRRAVAKVDPHGTRRRHQRSLVDRRIGLSHGDDGMATLWLTGSAHDTQASWQSLDRLARSLGAGDPRTLEQRRVDLAHQLLQGTLAVTDLGQVHAAVDSLLAAGAAAVSADTATADAARTGAVGANVATDTAAAPADAEDGPTSAHADDTISTRADDTGSAHVDETGSARVDHTAVDATTDPTGAVPIPPHISSSVLAEAVVRALAQKPDPNETIGRKPLIQVVVALDTLIGAGDRPAELTGHGPIPATTARALAAGGVWRQLVTDSTTGRIHSVGRTTYSPPAAMADHVRARDGHCRGPACDHTIRDLDHHVPWARGGQTSEDNLHGYCRGCHTLKDRPGWQVLAHPDGTVQWISPHGWTSTSHPRDYRDLTDPYPEVADAVPSRTPETSAKPGRPAMPDPADSLTGPGASEGCANDPAPF</sequence>
<comment type="caution">
    <text evidence="5">The sequence shown here is derived from an EMBL/GenBank/DDBJ whole genome shotgun (WGS) entry which is preliminary data.</text>
</comment>
<dbReference type="EMBL" id="BJNH01000004">
    <property type="protein sequence ID" value="GEC23326.1"/>
    <property type="molecule type" value="Genomic_DNA"/>
</dbReference>
<dbReference type="Pfam" id="PF02720">
    <property type="entry name" value="DUF222"/>
    <property type="match status" value="1"/>
</dbReference>
<evidence type="ECO:0000313" key="6">
    <source>
        <dbReference type="Proteomes" id="UP000320693"/>
    </source>
</evidence>
<evidence type="ECO:0000256" key="2">
    <source>
        <dbReference type="SAM" id="MobiDB-lite"/>
    </source>
</evidence>
<dbReference type="InterPro" id="IPR003615">
    <property type="entry name" value="HNH_nuc"/>
</dbReference>
<dbReference type="Pfam" id="PF01844">
    <property type="entry name" value="HNH"/>
    <property type="match status" value="1"/>
</dbReference>
<evidence type="ECO:0000256" key="1">
    <source>
        <dbReference type="ARBA" id="ARBA00023450"/>
    </source>
</evidence>
<dbReference type="InterPro" id="IPR002711">
    <property type="entry name" value="HNH"/>
</dbReference>
<evidence type="ECO:0000259" key="3">
    <source>
        <dbReference type="Pfam" id="PF01844"/>
    </source>
</evidence>
<feature type="compositionally biased region" description="Basic and acidic residues" evidence="2">
    <location>
        <begin position="8"/>
        <end position="20"/>
    </location>
</feature>
<evidence type="ECO:0000259" key="4">
    <source>
        <dbReference type="Pfam" id="PF02720"/>
    </source>
</evidence>
<gene>
    <name evidence="5" type="ORF">PSA01_03550</name>
</gene>
<name>A0ABQ0RRP8_9PSEU</name>
<feature type="compositionally biased region" description="Basic and acidic residues" evidence="2">
    <location>
        <begin position="350"/>
        <end position="377"/>
    </location>
</feature>
<feature type="domain" description="HNH" evidence="3">
    <location>
        <begin position="510"/>
        <end position="541"/>
    </location>
</feature>
<feature type="region of interest" description="Disordered" evidence="2">
    <location>
        <begin position="561"/>
        <end position="626"/>
    </location>
</feature>
<feature type="region of interest" description="Disordered" evidence="2">
    <location>
        <begin position="336"/>
        <end position="377"/>
    </location>
</feature>
<dbReference type="Proteomes" id="UP000320693">
    <property type="component" value="Unassembled WGS sequence"/>
</dbReference>
<keyword evidence="5" id="KW-0378">Hydrolase</keyword>
<proteinExistence type="inferred from homology"/>
<evidence type="ECO:0000313" key="5">
    <source>
        <dbReference type="EMBL" id="GEC23326.1"/>
    </source>
</evidence>
<keyword evidence="5" id="KW-0255">Endonuclease</keyword>
<dbReference type="Gene3D" id="1.10.30.50">
    <property type="match status" value="1"/>
</dbReference>
<reference evidence="5 6" key="1">
    <citation type="submission" date="2019-06" db="EMBL/GenBank/DDBJ databases">
        <title>Whole genome shotgun sequence of Pseudonocardia saturnea NBRC 14499.</title>
        <authorList>
            <person name="Hosoyama A."/>
            <person name="Uohara A."/>
            <person name="Ohji S."/>
            <person name="Ichikawa N."/>
        </authorList>
    </citation>
    <scope>NUCLEOTIDE SEQUENCE [LARGE SCALE GENOMIC DNA]</scope>
    <source>
        <strain evidence="5 6">NBRC 14499</strain>
    </source>
</reference>
<accession>A0ABQ0RRP8</accession>
<dbReference type="InterPro" id="IPR003870">
    <property type="entry name" value="DUF222"/>
</dbReference>
<dbReference type="CDD" id="cd00085">
    <property type="entry name" value="HNHc"/>
    <property type="match status" value="1"/>
</dbReference>
<feature type="domain" description="DUF222" evidence="4">
    <location>
        <begin position="79"/>
        <end position="325"/>
    </location>
</feature>
<keyword evidence="6" id="KW-1185">Reference proteome</keyword>
<organism evidence="5 6">
    <name type="scientific">Pseudonocardia saturnea</name>
    <dbReference type="NCBI Taxonomy" id="33909"/>
    <lineage>
        <taxon>Bacteria</taxon>
        <taxon>Bacillati</taxon>
        <taxon>Actinomycetota</taxon>
        <taxon>Actinomycetes</taxon>
        <taxon>Pseudonocardiales</taxon>
        <taxon>Pseudonocardiaceae</taxon>
        <taxon>Pseudonocardia</taxon>
    </lineage>
</organism>